<keyword evidence="2" id="KW-1185">Reference proteome</keyword>
<organism evidence="1">
    <name type="scientific">Oryza meridionalis</name>
    <dbReference type="NCBI Taxonomy" id="40149"/>
    <lineage>
        <taxon>Eukaryota</taxon>
        <taxon>Viridiplantae</taxon>
        <taxon>Streptophyta</taxon>
        <taxon>Embryophyta</taxon>
        <taxon>Tracheophyta</taxon>
        <taxon>Spermatophyta</taxon>
        <taxon>Magnoliopsida</taxon>
        <taxon>Liliopsida</taxon>
        <taxon>Poales</taxon>
        <taxon>Poaceae</taxon>
        <taxon>BOP clade</taxon>
        <taxon>Oryzoideae</taxon>
        <taxon>Oryzeae</taxon>
        <taxon>Oryzinae</taxon>
        <taxon>Oryza</taxon>
    </lineage>
</organism>
<name>A0A0E0C4Z1_9ORYZ</name>
<dbReference type="Gramene" id="OMERI01G21580.1">
    <property type="protein sequence ID" value="OMERI01G21580.1"/>
    <property type="gene ID" value="OMERI01G21580"/>
</dbReference>
<reference evidence="1" key="1">
    <citation type="submission" date="2015-04" db="UniProtKB">
        <authorList>
            <consortium name="EnsemblPlants"/>
        </authorList>
    </citation>
    <scope>IDENTIFICATION</scope>
</reference>
<proteinExistence type="predicted"/>
<evidence type="ECO:0000313" key="1">
    <source>
        <dbReference type="EnsemblPlants" id="OMERI01G21580.1"/>
    </source>
</evidence>
<dbReference type="Proteomes" id="UP000008021">
    <property type="component" value="Chromosome 1"/>
</dbReference>
<accession>A0A0E0C4Z1</accession>
<dbReference type="EnsemblPlants" id="OMERI01G21580.1">
    <property type="protein sequence ID" value="OMERI01G21580.1"/>
    <property type="gene ID" value="OMERI01G21580"/>
</dbReference>
<sequence length="82" mass="8744">MASGGRENGLLRLSPVFRLLPVLLPTPLQRAPVTLVNALASTVADRAALSPPPPYFPAIATFSRKSGAGRHCPDRKITGPEW</sequence>
<protein>
    <submittedName>
        <fullName evidence="1">Uncharacterized protein</fullName>
    </submittedName>
</protein>
<dbReference type="AlphaFoldDB" id="A0A0E0C4Z1"/>
<evidence type="ECO:0000313" key="2">
    <source>
        <dbReference type="Proteomes" id="UP000008021"/>
    </source>
</evidence>
<dbReference type="HOGENOM" id="CLU_2562199_0_0_1"/>
<reference evidence="1" key="2">
    <citation type="submission" date="2018-05" db="EMBL/GenBank/DDBJ databases">
        <title>OmerRS3 (Oryza meridionalis Reference Sequence Version 3).</title>
        <authorList>
            <person name="Zhang J."/>
            <person name="Kudrna D."/>
            <person name="Lee S."/>
            <person name="Talag J."/>
            <person name="Welchert J."/>
            <person name="Wing R.A."/>
        </authorList>
    </citation>
    <scope>NUCLEOTIDE SEQUENCE [LARGE SCALE GENOMIC DNA]</scope>
    <source>
        <strain evidence="1">cv. OR44</strain>
    </source>
</reference>